<dbReference type="EMBL" id="LR999455">
    <property type="protein sequence ID" value="CAE6075679.1"/>
    <property type="molecule type" value="Genomic_DNA"/>
</dbReference>
<gene>
    <name evidence="1" type="ORF">AARE701A_LOCUS12990</name>
</gene>
<keyword evidence="2" id="KW-1185">Reference proteome</keyword>
<protein>
    <submittedName>
        <fullName evidence="1">Uncharacterized protein</fullName>
    </submittedName>
</protein>
<dbReference type="AlphaFoldDB" id="A0A8S2AAP7"/>
<dbReference type="Proteomes" id="UP000682877">
    <property type="component" value="Chromosome 5"/>
</dbReference>
<name>A0A8S2AAP7_ARAAE</name>
<accession>A0A8S2AAP7</accession>
<reference evidence="1" key="1">
    <citation type="submission" date="2021-01" db="EMBL/GenBank/DDBJ databases">
        <authorList>
            <person name="Bezrukov I."/>
        </authorList>
    </citation>
    <scope>NUCLEOTIDE SEQUENCE</scope>
</reference>
<evidence type="ECO:0000313" key="2">
    <source>
        <dbReference type="Proteomes" id="UP000682877"/>
    </source>
</evidence>
<evidence type="ECO:0000313" key="1">
    <source>
        <dbReference type="EMBL" id="CAE6075679.1"/>
    </source>
</evidence>
<sequence length="69" mass="8138">MLLTWLNWSSYPDFFHPRTVKDKVSKRRNGSCFQFSTPVFKVLGINTTFSSRERRGFSMRNMNASREDA</sequence>
<organism evidence="1 2">
    <name type="scientific">Arabidopsis arenosa</name>
    <name type="common">Sand rock-cress</name>
    <name type="synonym">Cardaminopsis arenosa</name>
    <dbReference type="NCBI Taxonomy" id="38785"/>
    <lineage>
        <taxon>Eukaryota</taxon>
        <taxon>Viridiplantae</taxon>
        <taxon>Streptophyta</taxon>
        <taxon>Embryophyta</taxon>
        <taxon>Tracheophyta</taxon>
        <taxon>Spermatophyta</taxon>
        <taxon>Magnoliopsida</taxon>
        <taxon>eudicotyledons</taxon>
        <taxon>Gunneridae</taxon>
        <taxon>Pentapetalae</taxon>
        <taxon>rosids</taxon>
        <taxon>malvids</taxon>
        <taxon>Brassicales</taxon>
        <taxon>Brassicaceae</taxon>
        <taxon>Camelineae</taxon>
        <taxon>Arabidopsis</taxon>
    </lineage>
</organism>
<proteinExistence type="predicted"/>